<dbReference type="PANTHER" id="PTHR44394">
    <property type="entry name" value="BETA-ALANINE-ACTIVATING ENZYME"/>
    <property type="match status" value="1"/>
</dbReference>
<evidence type="ECO:0000313" key="1">
    <source>
        <dbReference type="EMBL" id="PFX26683.1"/>
    </source>
</evidence>
<dbReference type="InterPro" id="IPR015943">
    <property type="entry name" value="WD40/YVTN_repeat-like_dom_sf"/>
</dbReference>
<dbReference type="InterPro" id="IPR011047">
    <property type="entry name" value="Quinoprotein_ADH-like_sf"/>
</dbReference>
<reference evidence="2" key="1">
    <citation type="journal article" date="2017" name="bioRxiv">
        <title>Comparative analysis of the genomes of Stylophora pistillata and Acropora digitifera provides evidence for extensive differences between species of corals.</title>
        <authorList>
            <person name="Voolstra C.R."/>
            <person name="Li Y."/>
            <person name="Liew Y.J."/>
            <person name="Baumgarten S."/>
            <person name="Zoccola D."/>
            <person name="Flot J.-F."/>
            <person name="Tambutte S."/>
            <person name="Allemand D."/>
            <person name="Aranda M."/>
        </authorList>
    </citation>
    <scope>NUCLEOTIDE SEQUENCE [LARGE SCALE GENOMIC DNA]</scope>
</reference>
<sequence length="303" mass="32987">MFISCGGSSLNAVRLMELIETFVTEEETEVDLSELLDIILTKPFGVLCNYLEGKLNIPNERNDLSSKETHHLHEDTNKISPAPSSSVPFEEIPVVRVKRLFSTLADAASHYNSKAAKKIQALEESKDSYITALSDVTELKTCFCSMHRQNQFNVCNICKHSTPSTDGVVASKAQTVSASQASVSASAVPCEVAGSPFIPKVPDQFFSSVQDHKGSTAVNPDTGNFNTAEGTVLVSCQWRTCLYKCIDASPLVVHAPGRSEGEVFIGSHSHVFMCIRLRDGKVLWESRLGDRIESSAALSLCGR</sequence>
<comment type="caution">
    <text evidence="1">The sequence shown here is derived from an EMBL/GenBank/DDBJ whole genome shotgun (WGS) entry which is preliminary data.</text>
</comment>
<dbReference type="EMBL" id="LSMT01000120">
    <property type="protein sequence ID" value="PFX26683.1"/>
    <property type="molecule type" value="Genomic_DNA"/>
</dbReference>
<protein>
    <submittedName>
        <fullName evidence="1">Acyl-CoA synthetase family member 4</fullName>
    </submittedName>
</protein>
<dbReference type="Gene3D" id="2.130.10.10">
    <property type="entry name" value="YVTN repeat-like/Quinoprotein amine dehydrogenase"/>
    <property type="match status" value="1"/>
</dbReference>
<dbReference type="AlphaFoldDB" id="A0A2B4SCB3"/>
<evidence type="ECO:0000313" key="2">
    <source>
        <dbReference type="Proteomes" id="UP000225706"/>
    </source>
</evidence>
<proteinExistence type="predicted"/>
<dbReference type="SUPFAM" id="SSF50998">
    <property type="entry name" value="Quinoprotein alcohol dehydrogenase-like"/>
    <property type="match status" value="1"/>
</dbReference>
<name>A0A2B4SCB3_STYPI</name>
<dbReference type="OrthoDB" id="408177at2759"/>
<dbReference type="GO" id="GO:0043041">
    <property type="term" value="P:amino acid activation for nonribosomal peptide biosynthetic process"/>
    <property type="evidence" value="ECO:0007669"/>
    <property type="project" value="TreeGrafter"/>
</dbReference>
<keyword evidence="2" id="KW-1185">Reference proteome</keyword>
<dbReference type="Proteomes" id="UP000225706">
    <property type="component" value="Unassembled WGS sequence"/>
</dbReference>
<accession>A0A2B4SCB3</accession>
<organism evidence="1 2">
    <name type="scientific">Stylophora pistillata</name>
    <name type="common">Smooth cauliflower coral</name>
    <dbReference type="NCBI Taxonomy" id="50429"/>
    <lineage>
        <taxon>Eukaryota</taxon>
        <taxon>Metazoa</taxon>
        <taxon>Cnidaria</taxon>
        <taxon>Anthozoa</taxon>
        <taxon>Hexacorallia</taxon>
        <taxon>Scleractinia</taxon>
        <taxon>Astrocoeniina</taxon>
        <taxon>Pocilloporidae</taxon>
        <taxon>Stylophora</taxon>
    </lineage>
</organism>
<gene>
    <name evidence="1" type="primary">aasdh</name>
    <name evidence="1" type="ORF">AWC38_SpisGene8649</name>
</gene>
<dbReference type="InterPro" id="IPR052091">
    <property type="entry name" value="Beta-ala_Activ/Resist"/>
</dbReference>
<dbReference type="PANTHER" id="PTHR44394:SF1">
    <property type="entry name" value="BETA-ALANINE-ACTIVATING ENZYME"/>
    <property type="match status" value="1"/>
</dbReference>
<dbReference type="STRING" id="50429.A0A2B4SCB3"/>